<dbReference type="Proteomes" id="UP001611450">
    <property type="component" value="Unassembled WGS sequence"/>
</dbReference>
<reference evidence="2 3" key="1">
    <citation type="submission" date="2024-10" db="EMBL/GenBank/DDBJ databases">
        <title>The Natural Products Discovery Center: Release of the First 8490 Sequenced Strains for Exploring Actinobacteria Biosynthetic Diversity.</title>
        <authorList>
            <person name="Kalkreuter E."/>
            <person name="Kautsar S.A."/>
            <person name="Yang D."/>
            <person name="Bader C.D."/>
            <person name="Teijaro C.N."/>
            <person name="Fluegel L."/>
            <person name="Davis C.M."/>
            <person name="Simpson J.R."/>
            <person name="Lauterbach L."/>
            <person name="Steele A.D."/>
            <person name="Gui C."/>
            <person name="Meng S."/>
            <person name="Li G."/>
            <person name="Viehrig K."/>
            <person name="Ye F."/>
            <person name="Su P."/>
            <person name="Kiefer A.F."/>
            <person name="Nichols A."/>
            <person name="Cepeda A.J."/>
            <person name="Yan W."/>
            <person name="Fan B."/>
            <person name="Jiang Y."/>
            <person name="Adhikari A."/>
            <person name="Zheng C.-J."/>
            <person name="Schuster L."/>
            <person name="Cowan T.M."/>
            <person name="Smanski M.J."/>
            <person name="Chevrette M.G."/>
            <person name="De Carvalho L.P.S."/>
            <person name="Shen B."/>
        </authorList>
    </citation>
    <scope>NUCLEOTIDE SEQUENCE [LARGE SCALE GENOMIC DNA]</scope>
    <source>
        <strain evidence="2 3">NPDC019626</strain>
    </source>
</reference>
<organism evidence="2 3">
    <name type="scientific">Nocardia beijingensis</name>
    <dbReference type="NCBI Taxonomy" id="95162"/>
    <lineage>
        <taxon>Bacteria</taxon>
        <taxon>Bacillati</taxon>
        <taxon>Actinomycetota</taxon>
        <taxon>Actinomycetes</taxon>
        <taxon>Mycobacteriales</taxon>
        <taxon>Nocardiaceae</taxon>
        <taxon>Nocardia</taxon>
    </lineage>
</organism>
<proteinExistence type="predicted"/>
<evidence type="ECO:0000313" key="3">
    <source>
        <dbReference type="Proteomes" id="UP001611450"/>
    </source>
</evidence>
<gene>
    <name evidence="2" type="ORF">ACH47G_10775</name>
</gene>
<keyword evidence="3" id="KW-1185">Reference proteome</keyword>
<evidence type="ECO:0008006" key="4">
    <source>
        <dbReference type="Google" id="ProtNLM"/>
    </source>
</evidence>
<feature type="signal peptide" evidence="1">
    <location>
        <begin position="1"/>
        <end position="25"/>
    </location>
</feature>
<dbReference type="RefSeq" id="WP_396944750.1">
    <property type="nucleotide sequence ID" value="NZ_JBIRXV010000001.1"/>
</dbReference>
<evidence type="ECO:0000313" key="2">
    <source>
        <dbReference type="EMBL" id="MFI2320964.1"/>
    </source>
</evidence>
<name>A0ABW7WG13_9NOCA</name>
<sequence>MKTNSLPAALLGLSAALVMSTAGCAKSETPSESARFLSLPKDCAGLARPIDAALRQFSGQLRDDRGENEFEESDLSPAPSPQYVRFLMCNISYGDSSAPQRRESGARPRSRFLTVTFTMDSSPGTPVSHASESFGRYRDGFSRDKMMLNGIGDEAFTGVESRSGDKVVVKTVFRISNLTVDVFATGSNFSGTDDVGITESPQLFSDVKSGAESIAKAIADHIDDIMPAK</sequence>
<comment type="caution">
    <text evidence="2">The sequence shown here is derived from an EMBL/GenBank/DDBJ whole genome shotgun (WGS) entry which is preliminary data.</text>
</comment>
<dbReference type="EMBL" id="JBIRXV010000001">
    <property type="protein sequence ID" value="MFI2320964.1"/>
    <property type="molecule type" value="Genomic_DNA"/>
</dbReference>
<keyword evidence="1" id="KW-0732">Signal</keyword>
<dbReference type="PROSITE" id="PS51257">
    <property type="entry name" value="PROKAR_LIPOPROTEIN"/>
    <property type="match status" value="1"/>
</dbReference>
<evidence type="ECO:0000256" key="1">
    <source>
        <dbReference type="SAM" id="SignalP"/>
    </source>
</evidence>
<accession>A0ABW7WG13</accession>
<feature type="chain" id="PRO_5046756034" description="DUF3558 domain-containing protein" evidence="1">
    <location>
        <begin position="26"/>
        <end position="229"/>
    </location>
</feature>
<protein>
    <recommendedName>
        <fullName evidence="4">DUF3558 domain-containing protein</fullName>
    </recommendedName>
</protein>